<reference evidence="1" key="1">
    <citation type="submission" date="2019-10" db="EMBL/GenBank/DDBJ databases">
        <authorList>
            <consortium name="DOE Joint Genome Institute"/>
            <person name="Kuo A."/>
            <person name="Miyauchi S."/>
            <person name="Kiss E."/>
            <person name="Drula E."/>
            <person name="Kohler A."/>
            <person name="Sanchez-Garcia M."/>
            <person name="Andreopoulos B."/>
            <person name="Barry K.W."/>
            <person name="Bonito G."/>
            <person name="Buee M."/>
            <person name="Carver A."/>
            <person name="Chen C."/>
            <person name="Cichocki N."/>
            <person name="Clum A."/>
            <person name="Culley D."/>
            <person name="Crous P.W."/>
            <person name="Fauchery L."/>
            <person name="Girlanda M."/>
            <person name="Hayes R."/>
            <person name="Keri Z."/>
            <person name="Labutti K."/>
            <person name="Lipzen A."/>
            <person name="Lombard V."/>
            <person name="Magnuson J."/>
            <person name="Maillard F."/>
            <person name="Morin E."/>
            <person name="Murat C."/>
            <person name="Nolan M."/>
            <person name="Ohm R."/>
            <person name="Pangilinan J."/>
            <person name="Pereira M."/>
            <person name="Perotto S."/>
            <person name="Peter M."/>
            <person name="Riley R."/>
            <person name="Sitrit Y."/>
            <person name="Stielow B."/>
            <person name="Szollosi G."/>
            <person name="Zifcakova L."/>
            <person name="Stursova M."/>
            <person name="Spatafora J.W."/>
            <person name="Tedersoo L."/>
            <person name="Vaario L.-M."/>
            <person name="Yamada A."/>
            <person name="Yan M."/>
            <person name="Wang P."/>
            <person name="Xu J."/>
            <person name="Bruns T."/>
            <person name="Baldrian P."/>
            <person name="Vilgalys R."/>
            <person name="Henrissat B."/>
            <person name="Grigoriev I.V."/>
            <person name="Hibbett D."/>
            <person name="Nagy L.G."/>
            <person name="Martin F.M."/>
        </authorList>
    </citation>
    <scope>NUCLEOTIDE SEQUENCE</scope>
    <source>
        <strain evidence="1">P2</strain>
    </source>
</reference>
<evidence type="ECO:0000313" key="2">
    <source>
        <dbReference type="Proteomes" id="UP000886501"/>
    </source>
</evidence>
<evidence type="ECO:0000313" key="1">
    <source>
        <dbReference type="EMBL" id="KAF9648567.1"/>
    </source>
</evidence>
<proteinExistence type="predicted"/>
<sequence>MSHFSRPELLIKSVRWSSTLGVHPPLLTSLEEHFSNLQLDLEMRWGDPSALRSSPLIRSLNVYFEPSKLDTVKTSPLLTHVQTQIMDSPYLVELSMKIGSMGCIIYHVDPKFARLEGKRFPPLEKLTLEAFPLTTENVDYWMENMDWSRMGNLDFRAIDKPTYFFNESMKLAGGLPRLEALHVELPWFYEARYLQEFEDTFRQFLDVPRDPGLSEIVLEGNYRPYLQTILDRHGETLKRLQLHDPERSDGPQREMLSELELRDLGQQVPNLEDISIDINHSPNGSLVSLSALSVMTIVCSSVFLDSRWILWTHSCPSRCFHP</sequence>
<keyword evidence="2" id="KW-1185">Reference proteome</keyword>
<gene>
    <name evidence="1" type="ORF">BDM02DRAFT_2211167</name>
</gene>
<protein>
    <submittedName>
        <fullName evidence="1">Uncharacterized protein</fullName>
    </submittedName>
</protein>
<name>A0ACB6ZG56_THEGA</name>
<accession>A0ACB6ZG56</accession>
<reference evidence="1" key="2">
    <citation type="journal article" date="2020" name="Nat. Commun.">
        <title>Large-scale genome sequencing of mycorrhizal fungi provides insights into the early evolution of symbiotic traits.</title>
        <authorList>
            <person name="Miyauchi S."/>
            <person name="Kiss E."/>
            <person name="Kuo A."/>
            <person name="Drula E."/>
            <person name="Kohler A."/>
            <person name="Sanchez-Garcia M."/>
            <person name="Morin E."/>
            <person name="Andreopoulos B."/>
            <person name="Barry K.W."/>
            <person name="Bonito G."/>
            <person name="Buee M."/>
            <person name="Carver A."/>
            <person name="Chen C."/>
            <person name="Cichocki N."/>
            <person name="Clum A."/>
            <person name="Culley D."/>
            <person name="Crous P.W."/>
            <person name="Fauchery L."/>
            <person name="Girlanda M."/>
            <person name="Hayes R.D."/>
            <person name="Keri Z."/>
            <person name="LaButti K."/>
            <person name="Lipzen A."/>
            <person name="Lombard V."/>
            <person name="Magnuson J."/>
            <person name="Maillard F."/>
            <person name="Murat C."/>
            <person name="Nolan M."/>
            <person name="Ohm R.A."/>
            <person name="Pangilinan J."/>
            <person name="Pereira M.F."/>
            <person name="Perotto S."/>
            <person name="Peter M."/>
            <person name="Pfister S."/>
            <person name="Riley R."/>
            <person name="Sitrit Y."/>
            <person name="Stielow J.B."/>
            <person name="Szollosi G."/>
            <person name="Zifcakova L."/>
            <person name="Stursova M."/>
            <person name="Spatafora J.W."/>
            <person name="Tedersoo L."/>
            <person name="Vaario L.M."/>
            <person name="Yamada A."/>
            <person name="Yan M."/>
            <person name="Wang P."/>
            <person name="Xu J."/>
            <person name="Bruns T."/>
            <person name="Baldrian P."/>
            <person name="Vilgalys R."/>
            <person name="Dunand C."/>
            <person name="Henrissat B."/>
            <person name="Grigoriev I.V."/>
            <person name="Hibbett D."/>
            <person name="Nagy L.G."/>
            <person name="Martin F.M."/>
        </authorList>
    </citation>
    <scope>NUCLEOTIDE SEQUENCE</scope>
    <source>
        <strain evidence="1">P2</strain>
    </source>
</reference>
<organism evidence="1 2">
    <name type="scientific">Thelephora ganbajun</name>
    <name type="common">Ganba fungus</name>
    <dbReference type="NCBI Taxonomy" id="370292"/>
    <lineage>
        <taxon>Eukaryota</taxon>
        <taxon>Fungi</taxon>
        <taxon>Dikarya</taxon>
        <taxon>Basidiomycota</taxon>
        <taxon>Agaricomycotina</taxon>
        <taxon>Agaricomycetes</taxon>
        <taxon>Thelephorales</taxon>
        <taxon>Thelephoraceae</taxon>
        <taxon>Thelephora</taxon>
    </lineage>
</organism>
<comment type="caution">
    <text evidence="1">The sequence shown here is derived from an EMBL/GenBank/DDBJ whole genome shotgun (WGS) entry which is preliminary data.</text>
</comment>
<dbReference type="Proteomes" id="UP000886501">
    <property type="component" value="Unassembled WGS sequence"/>
</dbReference>
<dbReference type="EMBL" id="MU118011">
    <property type="protein sequence ID" value="KAF9648567.1"/>
    <property type="molecule type" value="Genomic_DNA"/>
</dbReference>